<sequence length="477" mass="52941">MEPQPQPAQESAGHVVILPTPGMGHLIPLIELAKKLVHSHRFTVTFIIPTKRGSPTKVQELVLASLPPSISYVFLPPASFEDLPEGTRIETIISLIVSRSLQAFREAMAAIARNHRLVSLVVDLFGTEAFQVAREFNVSRYIFFSSNASLLSVFFQMSALDRGVSCEYMDLLKKVKIPGCIPFLNEELLAPLQSRGNEGCRGILYHAKRYTSAEGVMVNSFEALEGEAVRDLREKRREGMPPVYVVGPLVKMDQPAAAAEREECLKWLDKQPRGSVLYVSFGSGGTLSSEQITELALGLEMSEQRFLWVVRRPSEKAESFYFKVHGQDDAFFDFLPEGFLERTKGRGFVLPSWAPQAQVLAHEGTGGFLTHCGWNSILESVVNGVPMITWPLYAEQSMNAVLLAEGIQVALRPKVTEDRMIDRKEVAAAAKGLMEGEEWKNMRHRMRGLKEAAYEAVSEGGASTTAIAEVALKWNTQ</sequence>
<evidence type="ECO:0000256" key="3">
    <source>
        <dbReference type="ARBA" id="ARBA00022679"/>
    </source>
</evidence>
<proteinExistence type="inferred from homology"/>
<dbReference type="SUPFAM" id="SSF53756">
    <property type="entry name" value="UDP-Glycosyltransferase/glycogen phosphorylase"/>
    <property type="match status" value="1"/>
</dbReference>
<evidence type="ECO:0000313" key="7">
    <source>
        <dbReference type="Proteomes" id="UP001345219"/>
    </source>
</evidence>
<dbReference type="PANTHER" id="PTHR48046:SF6">
    <property type="entry name" value="GLYCOSYLTRANSFERASE"/>
    <property type="match status" value="1"/>
</dbReference>
<evidence type="ECO:0000313" key="6">
    <source>
        <dbReference type="EMBL" id="KAK4746461.1"/>
    </source>
</evidence>
<evidence type="ECO:0000256" key="2">
    <source>
        <dbReference type="ARBA" id="ARBA00022676"/>
    </source>
</evidence>
<dbReference type="GO" id="GO:0008194">
    <property type="term" value="F:UDP-glycosyltransferase activity"/>
    <property type="evidence" value="ECO:0007669"/>
    <property type="project" value="InterPro"/>
</dbReference>
<dbReference type="Proteomes" id="UP001345219">
    <property type="component" value="Chromosome 10"/>
</dbReference>
<gene>
    <name evidence="6" type="ORF">SAY87_012773</name>
</gene>
<dbReference type="FunFam" id="3.40.50.2000:FF:000054">
    <property type="entry name" value="Glycosyltransferase"/>
    <property type="match status" value="1"/>
</dbReference>
<dbReference type="EC" id="2.4.1.-" evidence="5"/>
<dbReference type="EMBL" id="JAXIOK010000021">
    <property type="protein sequence ID" value="KAK4746461.1"/>
    <property type="molecule type" value="Genomic_DNA"/>
</dbReference>
<dbReference type="PANTHER" id="PTHR48046">
    <property type="entry name" value="UDP-GLYCOSYLTRANSFERASE 72E1"/>
    <property type="match status" value="1"/>
</dbReference>
<dbReference type="InterPro" id="IPR035595">
    <property type="entry name" value="UDP_glycos_trans_CS"/>
</dbReference>
<organism evidence="6 7">
    <name type="scientific">Trapa incisa</name>
    <dbReference type="NCBI Taxonomy" id="236973"/>
    <lineage>
        <taxon>Eukaryota</taxon>
        <taxon>Viridiplantae</taxon>
        <taxon>Streptophyta</taxon>
        <taxon>Embryophyta</taxon>
        <taxon>Tracheophyta</taxon>
        <taxon>Spermatophyta</taxon>
        <taxon>Magnoliopsida</taxon>
        <taxon>eudicotyledons</taxon>
        <taxon>Gunneridae</taxon>
        <taxon>Pentapetalae</taxon>
        <taxon>rosids</taxon>
        <taxon>malvids</taxon>
        <taxon>Myrtales</taxon>
        <taxon>Lythraceae</taxon>
        <taxon>Trapa</taxon>
    </lineage>
</organism>
<keyword evidence="3 4" id="KW-0808">Transferase</keyword>
<dbReference type="AlphaFoldDB" id="A0AAN7GLI8"/>
<dbReference type="FunFam" id="3.40.50.2000:FF:000051">
    <property type="entry name" value="Glycosyltransferase"/>
    <property type="match status" value="1"/>
</dbReference>
<comment type="similarity">
    <text evidence="1 4">Belongs to the UDP-glycosyltransferase family.</text>
</comment>
<name>A0AAN7GLI8_9MYRT</name>
<dbReference type="PROSITE" id="PS00375">
    <property type="entry name" value="UDPGT"/>
    <property type="match status" value="1"/>
</dbReference>
<accession>A0AAN7GLI8</accession>
<protein>
    <recommendedName>
        <fullName evidence="5">Glycosyltransferase</fullName>
        <ecNumber evidence="5">2.4.1.-</ecNumber>
    </recommendedName>
</protein>
<dbReference type="InterPro" id="IPR002213">
    <property type="entry name" value="UDP_glucos_trans"/>
</dbReference>
<dbReference type="CDD" id="cd03784">
    <property type="entry name" value="GT1_Gtf-like"/>
    <property type="match status" value="1"/>
</dbReference>
<dbReference type="Gene3D" id="3.40.50.2000">
    <property type="entry name" value="Glycogen Phosphorylase B"/>
    <property type="match status" value="2"/>
</dbReference>
<dbReference type="Pfam" id="PF00201">
    <property type="entry name" value="UDPGT"/>
    <property type="match status" value="1"/>
</dbReference>
<keyword evidence="7" id="KW-1185">Reference proteome</keyword>
<comment type="caution">
    <text evidence="6">The sequence shown here is derived from an EMBL/GenBank/DDBJ whole genome shotgun (WGS) entry which is preliminary data.</text>
</comment>
<evidence type="ECO:0000256" key="4">
    <source>
        <dbReference type="RuleBase" id="RU003718"/>
    </source>
</evidence>
<evidence type="ECO:0000256" key="5">
    <source>
        <dbReference type="RuleBase" id="RU362057"/>
    </source>
</evidence>
<keyword evidence="2 4" id="KW-0328">Glycosyltransferase</keyword>
<reference evidence="6 7" key="1">
    <citation type="journal article" date="2023" name="Hortic Res">
        <title>Pangenome of water caltrop reveals structural variations and asymmetric subgenome divergence after allopolyploidization.</title>
        <authorList>
            <person name="Zhang X."/>
            <person name="Chen Y."/>
            <person name="Wang L."/>
            <person name="Yuan Y."/>
            <person name="Fang M."/>
            <person name="Shi L."/>
            <person name="Lu R."/>
            <person name="Comes H.P."/>
            <person name="Ma Y."/>
            <person name="Chen Y."/>
            <person name="Huang G."/>
            <person name="Zhou Y."/>
            <person name="Zheng Z."/>
            <person name="Qiu Y."/>
        </authorList>
    </citation>
    <scope>NUCLEOTIDE SEQUENCE [LARGE SCALE GENOMIC DNA]</scope>
    <source>
        <tissue evidence="6">Roots</tissue>
    </source>
</reference>
<evidence type="ECO:0000256" key="1">
    <source>
        <dbReference type="ARBA" id="ARBA00009995"/>
    </source>
</evidence>